<dbReference type="PROSITE" id="PS51211">
    <property type="entry name" value="VITELLOGENIN"/>
    <property type="match status" value="1"/>
</dbReference>
<keyword evidence="10" id="KW-0551">Lipid droplet</keyword>
<keyword evidence="9" id="KW-0358">Heparin-binding</keyword>
<protein>
    <recommendedName>
        <fullName evidence="21">Vitellogenin domain-containing protein</fullName>
    </recommendedName>
</protein>
<accession>A0A9D3MFZ6</accession>
<keyword evidence="5" id="KW-0963">Cytoplasm</keyword>
<dbReference type="Gene3D" id="2.30.230.10">
    <property type="entry name" value="Lipovitellin, beta-sheet shell regions, chain A"/>
    <property type="match status" value="1"/>
</dbReference>
<keyword evidence="12 20" id="KW-0732">Signal</keyword>
<dbReference type="InterPro" id="IPR052418">
    <property type="entry name" value="Apolipoprotein_B"/>
</dbReference>
<keyword evidence="17" id="KW-0753">Steroid metabolism</keyword>
<comment type="caution">
    <text evidence="19">Lacks conserved residue(s) required for the propagation of feature annotation.</text>
</comment>
<dbReference type="GO" id="GO:0050750">
    <property type="term" value="F:low-density lipoprotein particle receptor binding"/>
    <property type="evidence" value="ECO:0007669"/>
    <property type="project" value="TreeGrafter"/>
</dbReference>
<dbReference type="FunFam" id="2.30.230.10:FF:000003">
    <property type="entry name" value="Apolipoprotein B"/>
    <property type="match status" value="1"/>
</dbReference>
<evidence type="ECO:0000256" key="4">
    <source>
        <dbReference type="ARBA" id="ARBA00022448"/>
    </source>
</evidence>
<sequence length="3366" mass="373722">MGDTKLCLLLLLCTYAFAQEGISSAEDQSPTCLLATRFKSFEKYVYQYEAENLNGVNGASDLKNGPKVTCKVEIDVPQTCSYIVRTPECTLSEVSDVDPAGLLVYGPAAGADAFKAAMAKNTLKLTVEGESKVSLFPEEDEPINILNIKRGIISALLVPVLEEESNKNMATLHGMCKTDFAVNTREDIATDVTVTRDLSSCDGFSAKKDFASPLALISGLHIPLSKLISSTQTCNYKFDNTKKHMTEGICTEKHIFLPFSHQGEYGISTLVRQTLTLLETSKINDRVFNHNEANLKALHMEAVEDKSPAQTKDVILATLRELSTLSQTQQGKQRAHLFQKLVTEIRGLKSETLTPAVPEMVEVSGPLTWQALAQCGTPECSSAILQILRTMDKSAVEVDAAVYAMGLLSNPNNQLVQDMLNMAKYKQSKPILYTLSNIVKRFYQAEGKLTPEIIEVAQFMASLLGSDCAGDKDQIFLALRVVGNMGKAMEAADPEVKSTLLKCMRQPATTLSVQQAAIQAFRQMTVTGEVRANLQKVFQYNKGAVQKRLAAYLILMKNPEVSDLELVKKTLNQEQNMQVKNFVASHIYNIVNSKDAGTEELRTKIMDVMQDQEISTHFDFNKFSRNYKMDTSVSMQDPMKASVQGNMIFDPTGYMPKEVMLETTLKAFGYNLDMLEVGMEGKGFEPTIEALFGENGFFPDTISKAMYWAEDKMPSKVKQVLNNWIDPQGNGKMKRQVPENIMREIAHNANKLVKELQSQDSPEATAYLRIMGAELGYMKASDLKSLAQSGTVYAEMLTRMMPSKFLKSLISSTDNEFFVHYIFMDNEFSLPTSSGLPLKVSLSGTVAPGAKGGLHISPSMHELSFMPSIGVEFVTHMGVNFPEFVASGIEMHTSIFHESALNAKLTMADNQIKLTIPAPQGSTQLLGISNSLFSVTTGQTKKVPTMAEGRTDSAKCSPLFTGVQYCTTLRYSDASSTNSAPYFPLTGETEFTVDIKPTGDVTEYTATIAYELLKEGKDGRQKVDALKMILKAEGAQPTEAVGTIKYNRNKNMLTTEIQIPDYDVEAGIRLGVSDRDSKGKKITFDIINKNIPQLSLVCRAKLEASTDGMLQVQMTIPSLKTDATVTATLQNAEGLTLGLESIINIPETSSQEKVTFRYDENKVEVEFKSDMSSEIQKLFPYTEDYHRMLQQFIDDILDQKVAKTDMNIRHIYSKSLEAGNIWLDKIAADVPYVENLRNIPDITLPSVPEKLFLKSETMFRYQFNKDRFSITLPLPLGGQSSTDLNIPSTMTIPRLSVPKIGLEIPSREISIPTFSIPPSYELQLPLIGMAEVSAKLNSNFYNWEGSVSGGNNTVDTPSYIAKYQIMADSPLDLLSYRTEGTAQISETTESMKTLVNGSLNHKFVDASFSFKESMTITDRQMATGDYKIEASSPLGLSSSLYLTTQISFTGEEIAGDANLDGAIKLGSLPASTSYTQSYVINLNRRDARGQSTLRADTPWVEILNNIKGTYANEELSVESSTNMNNKYLKHVTKVDINYKDSRVSLKSDSETNVISTTIRNQVEFAASAESASIRIESRAENSPNRAYSLLSGSLNAHSLEINTDASINFKDHQGSHKATLMINSDGLSTSGTTTLQCSSLTFENVFNGGVGGSGATMSLSSKGTVLQHSADVSVEGKIGGSEAYLKSVLKGILFDAESKNTMELKMDQEGLTFSNNLIGSLREMKTENTLGLALNFWTLTFKSKIDNVISDSTFYKQDIAVDLKPLITSVNVNNDLKIMDVHLTNNGLFKLEPYKMDLTSSLSGAFREEQIRHMYEIGYADGEGKVKCSTTGKILGTQVSHNTDLVVSGLSSKLKSGIKLNSKSLRLDSLYEIAAAPFDLSIDGILNSDGDVDLYGKHTGQLYSKVLLKAEPLSVTYTHDCRGSTTHKLDTGASTETSFVSKMDGVMNLQEQKAEWGVKSTLNKHEYKHKINTFNNLNIIGIELSGTILTDILNKPASENQEFTISGFFKYDKNNEGHIINLPFIENIPVIFEQLKTTIVNLKDKSITWLQDLDVKHRISARIQEKASELKEVLDSFDITLFFEDLRNFISTINIEDKMEKLIAQIPTDKIIRLIDSLKEIIIKSIEELHITGKINAVHIKVKELLEKYEIEKTVEAIMEGSSQLIKKYKITDKMQSVIDFLKSTDFQGKFEKVRKELNEVINQLKAIDFKKMIGDFNEFLSRIVKKIESFDYKSFVDEVRQKIKTPAFGKLYGEFRISSPQYNLRTHAELKNSTTTPMKPQVTASFTSEAKTNVDLLAYSLDATALLAAPRMERLVISESLKVTHTAFSVEHQSSATFYSTSVSASAKTIAKATTEPYTADLTNSVSFVFNDGIFASLDTTYNHNLNMPLVDISSQAAATHKATMKLESSVITVNIGNKGNGKWSFLEYSDEGTHQSDLELTIDVNTAKLTFTSDTDSQSLKMKQTVKAESAMLSYVTLDAQAETKTPFIKSSVIALNGKLQVKDLKIELIASHDTELVSGIEGTLSNTINFLVQPFELVLDCKNKANGKIILPFKLSGKINLQNDYNVALNSEVQQIRWVSQGRFNQYKYAHRFTMDNNKNVIALYTTMNGEANLDLLNIPITIPEMTVPLIDMKTPPVEEFSLWEDTGLKSLLATTQQSFDLNFKLQYQKNPEMYNININMEPVYKAIDVSAKIINQNFVLGRDIAVALVTSSYIQAKEQYEKFKIDTSNSLHRSFTIPGYTVPLLNIDVAPFTAELPALSFVIPKEIRTPSFKVPIVGFAVPSYILVLPIIQLPVIHVPATLNELTLPSLTLPTIQNRIMIPAMGNMTYEFSFKSAVLTLNSNAGLYNHDDIVAQFGVTSTSVFEVLKSKLDGTSTLTTKRGLKLVTTMSLEHTNVQGNHESTIALNPKGMETVMENAGKIMLPTKTLEFDQKLTGNSKDGISASIFSPSTGFLGFQLQKKTQSQVYGRLFGRYLSAPENDVEILTVKASLKHPEKLNLQTSWNTEVPYEMLLGLKERVPDITAALDLKDTVSNTIERVYSEIPRTVTTLQNGIEQIKDQSKIMYKTAADSFADTNLQEMSRQISNYARQIINQYQNSIKVVLDAIIQFLKETQFQLPGIAEKLRGVEIYQKASHFVATVIEDAIQEIPTFVAFHTNTLIKLVEDTEITLPGSNHVINGKEIVYDLKSIMEKAQVQIITMVRSLQAVSLEDMLERLKDLLLYSGKIADDFITSLMSQNLDNLSAWGNGIYSDAVNSQVLSDISVWLKDVGASAGEKLVFAKTKLQEVYSMMTMEKLNAILQSWIDVLVKRFNSFNNEITELLKQISQNVQPYMRVSDKKIDIDIPLPFAWKSSKAMPTEDKQ</sequence>
<comment type="subcellular location">
    <subcellularLocation>
        <location evidence="1">Cytoplasm</location>
    </subcellularLocation>
    <subcellularLocation>
        <location evidence="2">Lipid droplet</location>
    </subcellularLocation>
    <subcellularLocation>
        <location evidence="3">Secreted</location>
    </subcellularLocation>
</comment>
<evidence type="ECO:0000256" key="5">
    <source>
        <dbReference type="ARBA" id="ARBA00022490"/>
    </source>
</evidence>
<dbReference type="GO" id="GO:0042632">
    <property type="term" value="P:cholesterol homeostasis"/>
    <property type="evidence" value="ECO:0007669"/>
    <property type="project" value="TreeGrafter"/>
</dbReference>
<dbReference type="InterPro" id="IPR015255">
    <property type="entry name" value="Vitellinogen_open_b-sht"/>
</dbReference>
<gene>
    <name evidence="22" type="ORF">ANANG_G00119290</name>
</gene>
<evidence type="ECO:0000256" key="2">
    <source>
        <dbReference type="ARBA" id="ARBA00004502"/>
    </source>
</evidence>
<dbReference type="GO" id="GO:0034359">
    <property type="term" value="C:mature chylomicron"/>
    <property type="evidence" value="ECO:0007669"/>
    <property type="project" value="TreeGrafter"/>
</dbReference>
<evidence type="ECO:0000256" key="14">
    <source>
        <dbReference type="ARBA" id="ARBA00023098"/>
    </source>
</evidence>
<dbReference type="SUPFAM" id="SSF48431">
    <property type="entry name" value="Lipovitellin-phosvitin complex, superhelical domain"/>
    <property type="match status" value="1"/>
</dbReference>
<evidence type="ECO:0000256" key="12">
    <source>
        <dbReference type="ARBA" id="ARBA00022729"/>
    </source>
</evidence>
<keyword evidence="13" id="KW-0445">Lipid transport</keyword>
<dbReference type="InterPro" id="IPR015819">
    <property type="entry name" value="Lipid_transp_b-sht_shell"/>
</dbReference>
<evidence type="ECO:0000256" key="15">
    <source>
        <dbReference type="ARBA" id="ARBA00023166"/>
    </source>
</evidence>
<keyword evidence="6" id="KW-0162">Chylomicron</keyword>
<dbReference type="PANTHER" id="PTHR13769">
    <property type="entry name" value="APOLIPOPROTEIN B"/>
    <property type="match status" value="1"/>
</dbReference>
<dbReference type="PANTHER" id="PTHR13769:SF1">
    <property type="entry name" value="APOLIPOPROTEIN B-100"/>
    <property type="match status" value="1"/>
</dbReference>
<dbReference type="Pfam" id="PF06448">
    <property type="entry name" value="DUF1081"/>
    <property type="match status" value="1"/>
</dbReference>
<dbReference type="SUPFAM" id="SSF56968">
    <property type="entry name" value="Lipovitellin-phosvitin complex, beta-sheet shell regions"/>
    <property type="match status" value="2"/>
</dbReference>
<organism evidence="22 23">
    <name type="scientific">Anguilla anguilla</name>
    <name type="common">European freshwater eel</name>
    <name type="synonym">Muraena anguilla</name>
    <dbReference type="NCBI Taxonomy" id="7936"/>
    <lineage>
        <taxon>Eukaryota</taxon>
        <taxon>Metazoa</taxon>
        <taxon>Chordata</taxon>
        <taxon>Craniata</taxon>
        <taxon>Vertebrata</taxon>
        <taxon>Euteleostomi</taxon>
        <taxon>Actinopterygii</taxon>
        <taxon>Neopterygii</taxon>
        <taxon>Teleostei</taxon>
        <taxon>Anguilliformes</taxon>
        <taxon>Anguillidae</taxon>
        <taxon>Anguilla</taxon>
    </lineage>
</organism>
<evidence type="ECO:0000256" key="20">
    <source>
        <dbReference type="SAM" id="SignalP"/>
    </source>
</evidence>
<dbReference type="GO" id="GO:0034361">
    <property type="term" value="C:very-low-density lipoprotein particle"/>
    <property type="evidence" value="ECO:0007669"/>
    <property type="project" value="UniProtKB-KW"/>
</dbReference>
<evidence type="ECO:0000256" key="7">
    <source>
        <dbReference type="ARBA" id="ARBA00022525"/>
    </source>
</evidence>
<keyword evidence="16" id="KW-0325">Glycoprotein</keyword>
<evidence type="ECO:0000256" key="18">
    <source>
        <dbReference type="ARBA" id="ARBA00023313"/>
    </source>
</evidence>
<dbReference type="GO" id="GO:0006642">
    <property type="term" value="P:triglyceride mobilization"/>
    <property type="evidence" value="ECO:0007669"/>
    <property type="project" value="TreeGrafter"/>
</dbReference>
<dbReference type="InterPro" id="IPR015817">
    <property type="entry name" value="Vitellinogen_open_b-sht_sub1"/>
</dbReference>
<dbReference type="GO" id="GO:0005737">
    <property type="term" value="C:cytoplasm"/>
    <property type="evidence" value="ECO:0007669"/>
    <property type="project" value="UniProtKB-SubCell"/>
</dbReference>
<keyword evidence="15" id="KW-1207">Sterol metabolism</keyword>
<evidence type="ECO:0000256" key="16">
    <source>
        <dbReference type="ARBA" id="ARBA00023180"/>
    </source>
</evidence>
<feature type="signal peptide" evidence="20">
    <location>
        <begin position="1"/>
        <end position="18"/>
    </location>
</feature>
<comment type="caution">
    <text evidence="22">The sequence shown here is derived from an EMBL/GenBank/DDBJ whole genome shotgun (WGS) entry which is preliminary data.</text>
</comment>
<evidence type="ECO:0000256" key="6">
    <source>
        <dbReference type="ARBA" id="ARBA00022513"/>
    </source>
</evidence>
<evidence type="ECO:0000313" key="22">
    <source>
        <dbReference type="EMBL" id="KAG5846843.1"/>
    </source>
</evidence>
<dbReference type="InterPro" id="IPR001747">
    <property type="entry name" value="Vitellogenin_N"/>
</dbReference>
<feature type="chain" id="PRO_5039636125" description="Vitellogenin domain-containing protein" evidence="20">
    <location>
        <begin position="19"/>
        <end position="3366"/>
    </location>
</feature>
<evidence type="ECO:0000256" key="3">
    <source>
        <dbReference type="ARBA" id="ARBA00004613"/>
    </source>
</evidence>
<dbReference type="GO" id="GO:0120020">
    <property type="term" value="F:cholesterol transfer activity"/>
    <property type="evidence" value="ECO:0007669"/>
    <property type="project" value="TreeGrafter"/>
</dbReference>
<dbReference type="InterPro" id="IPR009454">
    <property type="entry name" value="Lipid_transpt_open_b-sht"/>
</dbReference>
<dbReference type="Gene3D" id="2.20.80.10">
    <property type="entry name" value="Lipovitellin-phosvitin complex, chain A, domain 4"/>
    <property type="match status" value="1"/>
</dbReference>
<evidence type="ECO:0000313" key="23">
    <source>
        <dbReference type="Proteomes" id="UP001044222"/>
    </source>
</evidence>
<feature type="domain" description="Vitellogenin" evidence="21">
    <location>
        <begin position="38"/>
        <end position="659"/>
    </location>
</feature>
<keyword evidence="11" id="KW-0427">LDL</keyword>
<keyword evidence="8" id="KW-0153">Cholesterol metabolism</keyword>
<keyword evidence="23" id="KW-1185">Reference proteome</keyword>
<dbReference type="EMBL" id="JAFIRN010000006">
    <property type="protein sequence ID" value="KAG5846843.1"/>
    <property type="molecule type" value="Genomic_DNA"/>
</dbReference>
<evidence type="ECO:0000259" key="21">
    <source>
        <dbReference type="PROSITE" id="PS51211"/>
    </source>
</evidence>
<proteinExistence type="predicted"/>
<dbReference type="GO" id="GO:0005811">
    <property type="term" value="C:lipid droplet"/>
    <property type="evidence" value="ECO:0007669"/>
    <property type="project" value="UniProtKB-SubCell"/>
</dbReference>
<keyword evidence="7" id="KW-0964">Secreted</keyword>
<evidence type="ECO:0000256" key="13">
    <source>
        <dbReference type="ARBA" id="ARBA00023055"/>
    </source>
</evidence>
<dbReference type="GO" id="GO:0008201">
    <property type="term" value="F:heparin binding"/>
    <property type="evidence" value="ECO:0007669"/>
    <property type="project" value="UniProtKB-KW"/>
</dbReference>
<keyword evidence="18" id="KW-0850">VLDL</keyword>
<dbReference type="SMART" id="SM00638">
    <property type="entry name" value="LPD_N"/>
    <property type="match status" value="1"/>
</dbReference>
<dbReference type="Proteomes" id="UP001044222">
    <property type="component" value="Chromosome 6"/>
</dbReference>
<dbReference type="GO" id="GO:0034362">
    <property type="term" value="C:low-density lipoprotein particle"/>
    <property type="evidence" value="ECO:0007669"/>
    <property type="project" value="UniProtKB-KW"/>
</dbReference>
<name>A0A9D3MFZ6_ANGAN</name>
<dbReference type="InterPro" id="IPR015816">
    <property type="entry name" value="Vitellinogen_b-sht_N"/>
</dbReference>
<evidence type="ECO:0000256" key="19">
    <source>
        <dbReference type="PROSITE-ProRule" id="PRU00557"/>
    </source>
</evidence>
<evidence type="ECO:0000256" key="8">
    <source>
        <dbReference type="ARBA" id="ARBA00022548"/>
    </source>
</evidence>
<dbReference type="SMART" id="SM01169">
    <property type="entry name" value="DUF1943"/>
    <property type="match status" value="1"/>
</dbReference>
<dbReference type="GO" id="GO:0008203">
    <property type="term" value="P:cholesterol metabolic process"/>
    <property type="evidence" value="ECO:0007669"/>
    <property type="project" value="UniProtKB-KW"/>
</dbReference>
<dbReference type="GO" id="GO:0030301">
    <property type="term" value="P:cholesterol transport"/>
    <property type="evidence" value="ECO:0007669"/>
    <property type="project" value="TreeGrafter"/>
</dbReference>
<dbReference type="Pfam" id="PF09172">
    <property type="entry name" value="Vit_open_b-sht"/>
    <property type="match status" value="1"/>
</dbReference>
<keyword evidence="4" id="KW-0813">Transport</keyword>
<evidence type="ECO:0000256" key="17">
    <source>
        <dbReference type="ARBA" id="ARBA00023221"/>
    </source>
</evidence>
<dbReference type="Gene3D" id="1.25.10.20">
    <property type="entry name" value="Vitellinogen, superhelical"/>
    <property type="match status" value="1"/>
</dbReference>
<evidence type="ECO:0000256" key="11">
    <source>
        <dbReference type="ARBA" id="ARBA00022710"/>
    </source>
</evidence>
<dbReference type="InterPro" id="IPR011030">
    <property type="entry name" value="Lipovitellin_superhlx_dom"/>
</dbReference>
<dbReference type="Pfam" id="PF01347">
    <property type="entry name" value="Vitellogenin_N"/>
    <property type="match status" value="1"/>
</dbReference>
<evidence type="ECO:0000256" key="10">
    <source>
        <dbReference type="ARBA" id="ARBA00022677"/>
    </source>
</evidence>
<evidence type="ECO:0000256" key="1">
    <source>
        <dbReference type="ARBA" id="ARBA00004496"/>
    </source>
</evidence>
<keyword evidence="14" id="KW-0443">Lipid metabolism</keyword>
<dbReference type="GO" id="GO:0042953">
    <property type="term" value="P:lipoprotein transport"/>
    <property type="evidence" value="ECO:0007669"/>
    <property type="project" value="TreeGrafter"/>
</dbReference>
<reference evidence="22" key="1">
    <citation type="submission" date="2021-01" db="EMBL/GenBank/DDBJ databases">
        <title>A chromosome-scale assembly of European eel, Anguilla anguilla.</title>
        <authorList>
            <person name="Henkel C."/>
            <person name="Jong-Raadsen S.A."/>
            <person name="Dufour S."/>
            <person name="Weltzien F.-A."/>
            <person name="Palstra A.P."/>
            <person name="Pelster B."/>
            <person name="Spaink H.P."/>
            <person name="Van Den Thillart G.E."/>
            <person name="Jansen H."/>
            <person name="Zahm M."/>
            <person name="Klopp C."/>
            <person name="Cedric C."/>
            <person name="Louis A."/>
            <person name="Berthelot C."/>
            <person name="Parey E."/>
            <person name="Roest Crollius H."/>
            <person name="Montfort J."/>
            <person name="Robinson-Rechavi M."/>
            <person name="Bucao C."/>
            <person name="Bouchez O."/>
            <person name="Gislard M."/>
            <person name="Lluch J."/>
            <person name="Milhes M."/>
            <person name="Lampietro C."/>
            <person name="Lopez Roques C."/>
            <person name="Donnadieu C."/>
            <person name="Braasch I."/>
            <person name="Desvignes T."/>
            <person name="Postlethwait J."/>
            <person name="Bobe J."/>
            <person name="Guiguen Y."/>
            <person name="Dirks R."/>
        </authorList>
    </citation>
    <scope>NUCLEOTIDE SEQUENCE</scope>
    <source>
        <strain evidence="22">Tag_6206</strain>
        <tissue evidence="22">Liver</tissue>
    </source>
</reference>
<evidence type="ECO:0000256" key="9">
    <source>
        <dbReference type="ARBA" id="ARBA00022674"/>
    </source>
</evidence>
<dbReference type="Gene3D" id="2.20.50.20">
    <property type="entry name" value="Lipovitellin. Chain A, domain 3"/>
    <property type="match status" value="1"/>
</dbReference>